<dbReference type="InterPro" id="IPR030677">
    <property type="entry name" value="Nnr"/>
</dbReference>
<reference evidence="22 23" key="1">
    <citation type="submission" date="2018-10" db="EMBL/GenBank/DDBJ databases">
        <title>Sinomicrobium pectinilyticum sp. nov., a pectinase-producing bacterium isolated from alkaline and saline soil, and emended description of the genus Sinomicrobium.</title>
        <authorList>
            <person name="Cheng B."/>
            <person name="Li C."/>
            <person name="Lai Q."/>
            <person name="Du M."/>
            <person name="Shao Z."/>
            <person name="Xu P."/>
            <person name="Yang C."/>
        </authorList>
    </citation>
    <scope>NUCLEOTIDE SEQUENCE [LARGE SCALE GENOMIC DNA]</scope>
    <source>
        <strain evidence="22 23">5DNS001</strain>
    </source>
</reference>
<name>A0A3N0EUB8_SINP1</name>
<evidence type="ECO:0000256" key="15">
    <source>
        <dbReference type="ARBA" id="ARBA00048238"/>
    </source>
</evidence>
<evidence type="ECO:0000259" key="20">
    <source>
        <dbReference type="PROSITE" id="PS51383"/>
    </source>
</evidence>
<evidence type="ECO:0000256" key="7">
    <source>
        <dbReference type="ARBA" id="ARBA00022840"/>
    </source>
</evidence>
<dbReference type="EC" id="4.2.1.136" evidence="19"/>
<comment type="catalytic activity">
    <reaction evidence="16 17 19">
        <text>(6S)-NADPHX + ADP = AMP + phosphate + NADPH + H(+)</text>
        <dbReference type="Rhea" id="RHEA:32235"/>
        <dbReference type="ChEBI" id="CHEBI:15378"/>
        <dbReference type="ChEBI" id="CHEBI:43474"/>
        <dbReference type="ChEBI" id="CHEBI:57783"/>
        <dbReference type="ChEBI" id="CHEBI:64076"/>
        <dbReference type="ChEBI" id="CHEBI:456215"/>
        <dbReference type="ChEBI" id="CHEBI:456216"/>
        <dbReference type="EC" id="4.2.1.136"/>
    </reaction>
</comment>
<gene>
    <name evidence="18" type="primary">nnrE</name>
    <name evidence="17" type="synonym">nnrD</name>
    <name evidence="22" type="ORF">ED312_04350</name>
</gene>
<dbReference type="RefSeq" id="WP_123214788.1">
    <property type="nucleotide sequence ID" value="NZ_RJTM01000026.1"/>
</dbReference>
<dbReference type="InterPro" id="IPR029056">
    <property type="entry name" value="Ribokinase-like"/>
</dbReference>
<feature type="binding site" evidence="17">
    <location>
        <position position="378"/>
    </location>
    <ligand>
        <name>(6S)-NADPHX</name>
        <dbReference type="ChEBI" id="CHEBI:64076"/>
    </ligand>
</feature>
<evidence type="ECO:0000256" key="12">
    <source>
        <dbReference type="ARBA" id="ARBA00023239"/>
    </source>
</evidence>
<dbReference type="GO" id="GO:0046496">
    <property type="term" value="P:nicotinamide nucleotide metabolic process"/>
    <property type="evidence" value="ECO:0007669"/>
    <property type="project" value="UniProtKB-UniRule"/>
</dbReference>
<feature type="domain" description="YjeF N-terminal" evidence="21">
    <location>
        <begin position="9"/>
        <end position="219"/>
    </location>
</feature>
<evidence type="ECO:0000256" key="14">
    <source>
        <dbReference type="ARBA" id="ARBA00025153"/>
    </source>
</evidence>
<comment type="cofactor">
    <cofactor evidence="17">
        <name>Mg(2+)</name>
        <dbReference type="ChEBI" id="CHEBI:18420"/>
    </cofactor>
</comment>
<comment type="catalytic activity">
    <reaction evidence="15 17 19">
        <text>(6S)-NADHX + ADP = AMP + phosphate + NADH + H(+)</text>
        <dbReference type="Rhea" id="RHEA:32223"/>
        <dbReference type="ChEBI" id="CHEBI:15378"/>
        <dbReference type="ChEBI" id="CHEBI:43474"/>
        <dbReference type="ChEBI" id="CHEBI:57945"/>
        <dbReference type="ChEBI" id="CHEBI:64074"/>
        <dbReference type="ChEBI" id="CHEBI:456215"/>
        <dbReference type="ChEBI" id="CHEBI:456216"/>
        <dbReference type="EC" id="4.2.1.136"/>
    </reaction>
</comment>
<dbReference type="PROSITE" id="PS51383">
    <property type="entry name" value="YJEF_C_3"/>
    <property type="match status" value="1"/>
</dbReference>
<evidence type="ECO:0000256" key="2">
    <source>
        <dbReference type="ARBA" id="ARBA00000909"/>
    </source>
</evidence>
<dbReference type="HAMAP" id="MF_01966">
    <property type="entry name" value="NADHX_epimerase"/>
    <property type="match status" value="1"/>
</dbReference>
<comment type="similarity">
    <text evidence="18">Belongs to the NnrE/AIBP family.</text>
</comment>
<dbReference type="NCBIfam" id="TIGR00196">
    <property type="entry name" value="yjeF_cterm"/>
    <property type="match status" value="1"/>
</dbReference>
<evidence type="ECO:0000259" key="21">
    <source>
        <dbReference type="PROSITE" id="PS51385"/>
    </source>
</evidence>
<dbReference type="Pfam" id="PF01256">
    <property type="entry name" value="Carb_kinase"/>
    <property type="match status" value="1"/>
</dbReference>
<dbReference type="GO" id="GO:0052856">
    <property type="term" value="F:NAD(P)HX epimerase activity"/>
    <property type="evidence" value="ECO:0007669"/>
    <property type="project" value="UniProtKB-UniRule"/>
</dbReference>
<dbReference type="Proteomes" id="UP000267469">
    <property type="component" value="Unassembled WGS sequence"/>
</dbReference>
<dbReference type="PANTHER" id="PTHR12592:SF0">
    <property type="entry name" value="ATP-DEPENDENT (S)-NAD(P)H-HYDRATE DEHYDRATASE"/>
    <property type="match status" value="1"/>
</dbReference>
<evidence type="ECO:0000256" key="11">
    <source>
        <dbReference type="ARBA" id="ARBA00023235"/>
    </source>
</evidence>
<dbReference type="GO" id="GO:0052855">
    <property type="term" value="F:ADP-dependent NAD(P)H-hydrate dehydratase activity"/>
    <property type="evidence" value="ECO:0007669"/>
    <property type="project" value="UniProtKB-UniRule"/>
</dbReference>
<dbReference type="Gene3D" id="3.40.50.10260">
    <property type="entry name" value="YjeF N-terminal domain"/>
    <property type="match status" value="1"/>
</dbReference>
<comment type="function">
    <text evidence="18">Catalyzes the epimerization of the S- and R-forms of NAD(P)HX, a damaged form of NAD(P)H that is a result of enzymatic or heat-dependent hydration. This is a prerequisite for the S-specific NAD(P)H-hydrate dehydratase to allow the repair of both epimers of NAD(P)HX.</text>
</comment>
<dbReference type="PANTHER" id="PTHR12592">
    <property type="entry name" value="ATP-DEPENDENT (S)-NAD(P)H-HYDRATE DEHYDRATASE FAMILY MEMBER"/>
    <property type="match status" value="1"/>
</dbReference>
<evidence type="ECO:0000256" key="1">
    <source>
        <dbReference type="ARBA" id="ARBA00000013"/>
    </source>
</evidence>
<dbReference type="Pfam" id="PF03853">
    <property type="entry name" value="YjeF_N"/>
    <property type="match status" value="1"/>
</dbReference>
<proteinExistence type="inferred from homology"/>
<evidence type="ECO:0000256" key="13">
    <source>
        <dbReference type="ARBA" id="ARBA00023268"/>
    </source>
</evidence>
<dbReference type="SUPFAM" id="SSF53613">
    <property type="entry name" value="Ribokinase-like"/>
    <property type="match status" value="1"/>
</dbReference>
<keyword evidence="7 17" id="KW-0067">ATP-binding</keyword>
<feature type="binding site" evidence="18">
    <location>
        <position position="128"/>
    </location>
    <ligand>
        <name>K(+)</name>
        <dbReference type="ChEBI" id="CHEBI:29103"/>
    </ligand>
</feature>
<dbReference type="CDD" id="cd01171">
    <property type="entry name" value="YXKO-related"/>
    <property type="match status" value="1"/>
</dbReference>
<feature type="binding site" evidence="17">
    <location>
        <position position="264"/>
    </location>
    <ligand>
        <name>(6S)-NADPHX</name>
        <dbReference type="ChEBI" id="CHEBI:64076"/>
    </ligand>
</feature>
<keyword evidence="13" id="KW-0511">Multifunctional enzyme</keyword>
<dbReference type="GO" id="GO:0046872">
    <property type="term" value="F:metal ion binding"/>
    <property type="evidence" value="ECO:0007669"/>
    <property type="project" value="UniProtKB-UniRule"/>
</dbReference>
<dbReference type="EC" id="5.1.99.6" evidence="19"/>
<dbReference type="EMBL" id="RJTM01000026">
    <property type="protein sequence ID" value="RNL91411.1"/>
    <property type="molecule type" value="Genomic_DNA"/>
</dbReference>
<dbReference type="OrthoDB" id="9806925at2"/>
<dbReference type="InterPro" id="IPR036652">
    <property type="entry name" value="YjeF_N_dom_sf"/>
</dbReference>
<dbReference type="GO" id="GO:0110051">
    <property type="term" value="P:metabolite repair"/>
    <property type="evidence" value="ECO:0007669"/>
    <property type="project" value="TreeGrafter"/>
</dbReference>
<comment type="cofactor">
    <cofactor evidence="18 19">
        <name>K(+)</name>
        <dbReference type="ChEBI" id="CHEBI:29103"/>
    </cofactor>
    <text evidence="18 19">Binds 1 potassium ion per subunit.</text>
</comment>
<dbReference type="InterPro" id="IPR004443">
    <property type="entry name" value="YjeF_N_dom"/>
</dbReference>
<feature type="binding site" evidence="17">
    <location>
        <position position="442"/>
    </location>
    <ligand>
        <name>(6S)-NADPHX</name>
        <dbReference type="ChEBI" id="CHEBI:64076"/>
    </ligand>
</feature>
<dbReference type="PIRSF" id="PIRSF017184">
    <property type="entry name" value="Nnr"/>
    <property type="match status" value="1"/>
</dbReference>
<comment type="caution">
    <text evidence="18">Lacks conserved residue(s) required for the propagation of feature annotation.</text>
</comment>
<evidence type="ECO:0000256" key="17">
    <source>
        <dbReference type="HAMAP-Rule" id="MF_01965"/>
    </source>
</evidence>
<evidence type="ECO:0000256" key="6">
    <source>
        <dbReference type="ARBA" id="ARBA00022741"/>
    </source>
</evidence>
<feature type="binding site" evidence="18">
    <location>
        <position position="164"/>
    </location>
    <ligand>
        <name>K(+)</name>
        <dbReference type="ChEBI" id="CHEBI:29103"/>
    </ligand>
</feature>
<dbReference type="SUPFAM" id="SSF64153">
    <property type="entry name" value="YjeF N-terminal domain-like"/>
    <property type="match status" value="1"/>
</dbReference>
<keyword evidence="12 17" id="KW-0456">Lyase</keyword>
<keyword evidence="23" id="KW-1185">Reference proteome</keyword>
<comment type="similarity">
    <text evidence="17">Belongs to the NnrD/CARKD family.</text>
</comment>
<feature type="binding site" evidence="17">
    <location>
        <position position="441"/>
    </location>
    <ligand>
        <name>AMP</name>
        <dbReference type="ChEBI" id="CHEBI:456215"/>
    </ligand>
</feature>
<evidence type="ECO:0000256" key="9">
    <source>
        <dbReference type="ARBA" id="ARBA00022958"/>
    </source>
</evidence>
<dbReference type="PROSITE" id="PS51385">
    <property type="entry name" value="YJEF_N"/>
    <property type="match status" value="1"/>
</dbReference>
<organism evidence="22 23">
    <name type="scientific">Sinomicrobium pectinilyticum</name>
    <dbReference type="NCBI Taxonomy" id="1084421"/>
    <lineage>
        <taxon>Bacteria</taxon>
        <taxon>Pseudomonadati</taxon>
        <taxon>Bacteroidota</taxon>
        <taxon>Flavobacteriia</taxon>
        <taxon>Flavobacteriales</taxon>
        <taxon>Flavobacteriaceae</taxon>
        <taxon>Sinomicrobium</taxon>
    </lineage>
</organism>
<evidence type="ECO:0000256" key="10">
    <source>
        <dbReference type="ARBA" id="ARBA00023027"/>
    </source>
</evidence>
<keyword evidence="10 17" id="KW-0520">NAD</keyword>
<feature type="binding site" evidence="18">
    <location>
        <position position="59"/>
    </location>
    <ligand>
        <name>K(+)</name>
        <dbReference type="ChEBI" id="CHEBI:29103"/>
    </ligand>
</feature>
<feature type="binding site" evidence="18">
    <location>
        <begin position="132"/>
        <end position="138"/>
    </location>
    <ligand>
        <name>(6S)-NADPHX</name>
        <dbReference type="ChEBI" id="CHEBI:64076"/>
    </ligand>
</feature>
<dbReference type="InterPro" id="IPR017953">
    <property type="entry name" value="Carbohydrate_kinase_pred_CS"/>
</dbReference>
<evidence type="ECO:0000256" key="8">
    <source>
        <dbReference type="ARBA" id="ARBA00022857"/>
    </source>
</evidence>
<feature type="binding site" evidence="18">
    <location>
        <begin position="58"/>
        <end position="62"/>
    </location>
    <ligand>
        <name>(6S)-NADPHX</name>
        <dbReference type="ChEBI" id="CHEBI:64076"/>
    </ligand>
</feature>
<keyword evidence="6 17" id="KW-0547">Nucleotide-binding</keyword>
<protein>
    <recommendedName>
        <fullName evidence="19">Bifunctional NAD(P)H-hydrate repair enzyme</fullName>
    </recommendedName>
    <alternativeName>
        <fullName evidence="19">Nicotinamide nucleotide repair protein</fullName>
    </alternativeName>
    <domain>
        <recommendedName>
            <fullName evidence="19">ADP-dependent (S)-NAD(P)H-hydrate dehydratase</fullName>
            <ecNumber evidence="19">4.2.1.136</ecNumber>
        </recommendedName>
        <alternativeName>
            <fullName evidence="19">ADP-dependent NAD(P)HX dehydratase</fullName>
        </alternativeName>
    </domain>
    <domain>
        <recommendedName>
            <fullName evidence="19">NAD(P)H-hydrate epimerase</fullName>
            <ecNumber evidence="19">5.1.99.6</ecNumber>
        </recommendedName>
    </domain>
</protein>
<comment type="function">
    <text evidence="14 19">Bifunctional enzyme that catalyzes the epimerization of the S- and R-forms of NAD(P)HX and the dehydration of the S-form of NAD(P)HX at the expense of ADP, which is converted to AMP. This allows the repair of both epimers of NAD(P)HX, a damaged form of NAD(P)H that is a result of enzymatic or heat-dependent hydration.</text>
</comment>
<keyword evidence="11 18" id="KW-0413">Isomerase</keyword>
<keyword evidence="8 17" id="KW-0521">NADP</keyword>
<dbReference type="AlphaFoldDB" id="A0A3N0EUB8"/>
<feature type="binding site" evidence="18">
    <location>
        <position position="161"/>
    </location>
    <ligand>
        <name>(6S)-NADPHX</name>
        <dbReference type="ChEBI" id="CHEBI:64076"/>
    </ligand>
</feature>
<accession>A0A3N0EUB8</accession>
<comment type="subunit">
    <text evidence="17">Homotetramer.</text>
</comment>
<dbReference type="Gene3D" id="3.40.1190.20">
    <property type="match status" value="1"/>
</dbReference>
<evidence type="ECO:0000256" key="5">
    <source>
        <dbReference type="ARBA" id="ARBA00022723"/>
    </source>
</evidence>
<keyword evidence="9 18" id="KW-0630">Potassium</keyword>
<keyword evidence="5 18" id="KW-0479">Metal-binding</keyword>
<feature type="domain" description="YjeF C-terminal" evidence="20">
    <location>
        <begin position="229"/>
        <end position="501"/>
    </location>
</feature>
<evidence type="ECO:0000313" key="23">
    <source>
        <dbReference type="Proteomes" id="UP000267469"/>
    </source>
</evidence>
<dbReference type="HAMAP" id="MF_01965">
    <property type="entry name" value="NADHX_dehydratase"/>
    <property type="match status" value="1"/>
</dbReference>
<evidence type="ECO:0000256" key="16">
    <source>
        <dbReference type="ARBA" id="ARBA00049209"/>
    </source>
</evidence>
<comment type="function">
    <text evidence="17">Catalyzes the dehydration of the S-form of NAD(P)HX at the expense of ADP, which is converted to AMP. Together with NAD(P)HX epimerase, which catalyzes the epimerization of the S- and R-forms, the enzyme allows the repair of both epimers of NAD(P)HX, a damaged form of NAD(P)H that is a result of enzymatic or heat-dependent hydration.</text>
</comment>
<dbReference type="PROSITE" id="PS01050">
    <property type="entry name" value="YJEF_C_2"/>
    <property type="match status" value="1"/>
</dbReference>
<sequence length="515" mass="56163">MNIFSLEQIREADRLTILNQNISSDELMERAGARVFEWLHGRLQGNAVRIHVFCGVGNNGGDGLVIARLLMESEYNVKVYIVDFSEKRSPDFLLNLDRIKNMKHWPEHFNGDKGEELPDIKREDIIVDAIFGVGLNRAPSGWVGKLMEHINATGAFVLSVDMPSGLFMNTVPEKGSPVIQAAHTLAFQSPKLVFFLPGTGIYTSSWEILDIDLDKEYLRNIQPEAVFIEKSEALSLYIPRKKFSHKGTYGHALFIGGSYGKIGAVYLSAKACLTSGAGLVTTYMPRCGYSILQTALPEAMVLTDANEEHISTIAFDLEPKVIGIGIGLGKHRATVDAFKAFLQKNSTPLVIDADALNILSENPELVQRVPAKSVLTPHPKELERLIGTWKDDMEKLEKGKAFAKEHDLVLVVKGAHTIVIYNEKLYVNSTGNPGMATGGSGDVLTGMITGLISQGYTPVNAAVFGVYLHGKAGDIAVSNTGYEALTAGGIIDYTGDAFLDLFARPEHQEAGQEAG</sequence>
<dbReference type="NCBIfam" id="TIGR00197">
    <property type="entry name" value="yjeF_nterm"/>
    <property type="match status" value="1"/>
</dbReference>
<comment type="catalytic activity">
    <reaction evidence="2 18 19">
        <text>(6R)-NADPHX = (6S)-NADPHX</text>
        <dbReference type="Rhea" id="RHEA:32227"/>
        <dbReference type="ChEBI" id="CHEBI:64076"/>
        <dbReference type="ChEBI" id="CHEBI:64077"/>
        <dbReference type="EC" id="5.1.99.6"/>
    </reaction>
</comment>
<evidence type="ECO:0000256" key="3">
    <source>
        <dbReference type="ARBA" id="ARBA00006001"/>
    </source>
</evidence>
<comment type="catalytic activity">
    <reaction evidence="1 18 19">
        <text>(6R)-NADHX = (6S)-NADHX</text>
        <dbReference type="Rhea" id="RHEA:32215"/>
        <dbReference type="ChEBI" id="CHEBI:64074"/>
        <dbReference type="ChEBI" id="CHEBI:64075"/>
        <dbReference type="EC" id="5.1.99.6"/>
    </reaction>
</comment>
<feature type="binding site" evidence="17">
    <location>
        <position position="327"/>
    </location>
    <ligand>
        <name>(6S)-NADPHX</name>
        <dbReference type="ChEBI" id="CHEBI:64076"/>
    </ligand>
</feature>
<evidence type="ECO:0000256" key="18">
    <source>
        <dbReference type="HAMAP-Rule" id="MF_01966"/>
    </source>
</evidence>
<comment type="similarity">
    <text evidence="4 19">In the C-terminal section; belongs to the NnrD/CARKD family.</text>
</comment>
<feature type="binding site" evidence="17">
    <location>
        <begin position="413"/>
        <end position="417"/>
    </location>
    <ligand>
        <name>AMP</name>
        <dbReference type="ChEBI" id="CHEBI:456215"/>
    </ligand>
</feature>
<evidence type="ECO:0000313" key="22">
    <source>
        <dbReference type="EMBL" id="RNL91411.1"/>
    </source>
</evidence>
<evidence type="ECO:0000256" key="19">
    <source>
        <dbReference type="PIRNR" id="PIRNR017184"/>
    </source>
</evidence>
<dbReference type="GO" id="GO:0005524">
    <property type="term" value="F:ATP binding"/>
    <property type="evidence" value="ECO:0007669"/>
    <property type="project" value="UniProtKB-UniRule"/>
</dbReference>
<dbReference type="InterPro" id="IPR000631">
    <property type="entry name" value="CARKD"/>
</dbReference>
<evidence type="ECO:0000256" key="4">
    <source>
        <dbReference type="ARBA" id="ARBA00009524"/>
    </source>
</evidence>
<comment type="caution">
    <text evidence="22">The sequence shown here is derived from an EMBL/GenBank/DDBJ whole genome shotgun (WGS) entry which is preliminary data.</text>
</comment>
<comment type="similarity">
    <text evidence="3 19">In the N-terminal section; belongs to the NnrE/AIBP family.</text>
</comment>